<dbReference type="InterPro" id="IPR029065">
    <property type="entry name" value="Enolase_C-like"/>
</dbReference>
<dbReference type="GO" id="GO:0009234">
    <property type="term" value="P:menaquinone biosynthetic process"/>
    <property type="evidence" value="ECO:0007669"/>
    <property type="project" value="UniProtKB-UniRule"/>
</dbReference>
<evidence type="ECO:0000313" key="9">
    <source>
        <dbReference type="Proteomes" id="UP001165092"/>
    </source>
</evidence>
<dbReference type="SUPFAM" id="SSF51604">
    <property type="entry name" value="Enolase C-terminal domain-like"/>
    <property type="match status" value="1"/>
</dbReference>
<gene>
    <name evidence="8" type="primary">menC</name>
    <name evidence="8" type="ORF">Nans01_05270</name>
</gene>
<dbReference type="Proteomes" id="UP001165092">
    <property type="component" value="Unassembled WGS sequence"/>
</dbReference>
<reference evidence="8" key="1">
    <citation type="submission" date="2023-02" db="EMBL/GenBank/DDBJ databases">
        <title>Nocardiopsis ansamitocini NBRC 112285.</title>
        <authorList>
            <person name="Ichikawa N."/>
            <person name="Sato H."/>
            <person name="Tonouchi N."/>
        </authorList>
    </citation>
    <scope>NUCLEOTIDE SEQUENCE</scope>
    <source>
        <strain evidence="8">NBRC 112285</strain>
    </source>
</reference>
<dbReference type="GO" id="GO:0046872">
    <property type="term" value="F:metal ion binding"/>
    <property type="evidence" value="ECO:0007669"/>
    <property type="project" value="UniProtKB-KW"/>
</dbReference>
<comment type="cofactor">
    <cofactor evidence="1">
        <name>a divalent metal cation</name>
        <dbReference type="ChEBI" id="CHEBI:60240"/>
    </cofactor>
</comment>
<protein>
    <recommendedName>
        <fullName evidence="5 6">o-succinylbenzoate synthase</fullName>
        <ecNumber evidence="5 6">4.2.1.113</ecNumber>
    </recommendedName>
</protein>
<keyword evidence="9" id="KW-1185">Reference proteome</keyword>
<dbReference type="NCBIfam" id="TIGR01928">
    <property type="entry name" value="menC_lowGC_arch"/>
    <property type="match status" value="1"/>
</dbReference>
<comment type="caution">
    <text evidence="8">The sequence shown here is derived from an EMBL/GenBank/DDBJ whole genome shotgun (WGS) entry which is preliminary data.</text>
</comment>
<dbReference type="SUPFAM" id="SSF54826">
    <property type="entry name" value="Enolase N-terminal domain-like"/>
    <property type="match status" value="1"/>
</dbReference>
<evidence type="ECO:0000256" key="5">
    <source>
        <dbReference type="ARBA" id="ARBA00029491"/>
    </source>
</evidence>
<dbReference type="Pfam" id="PF02746">
    <property type="entry name" value="MR_MLE_N"/>
    <property type="match status" value="1"/>
</dbReference>
<keyword evidence="4" id="KW-0456">Lyase</keyword>
<dbReference type="AlphaFoldDB" id="A0A9W6P316"/>
<dbReference type="Gene3D" id="3.30.390.10">
    <property type="entry name" value="Enolase-like, N-terminal domain"/>
    <property type="match status" value="1"/>
</dbReference>
<dbReference type="PANTHER" id="PTHR48073:SF5">
    <property type="entry name" value="O-SUCCINYLBENZOATE SYNTHASE"/>
    <property type="match status" value="1"/>
</dbReference>
<evidence type="ECO:0000256" key="6">
    <source>
        <dbReference type="NCBIfam" id="TIGR01928"/>
    </source>
</evidence>
<dbReference type="PANTHER" id="PTHR48073">
    <property type="entry name" value="O-SUCCINYLBENZOATE SYNTHASE-RELATED"/>
    <property type="match status" value="1"/>
</dbReference>
<dbReference type="SMART" id="SM00922">
    <property type="entry name" value="MR_MLE"/>
    <property type="match status" value="1"/>
</dbReference>
<dbReference type="SFLD" id="SFLDS00001">
    <property type="entry name" value="Enolase"/>
    <property type="match status" value="1"/>
</dbReference>
<dbReference type="EMBL" id="BSQG01000001">
    <property type="protein sequence ID" value="GLU46176.1"/>
    <property type="molecule type" value="Genomic_DNA"/>
</dbReference>
<dbReference type="InterPro" id="IPR029017">
    <property type="entry name" value="Enolase-like_N"/>
</dbReference>
<dbReference type="Gene3D" id="3.20.20.120">
    <property type="entry name" value="Enolase-like C-terminal domain"/>
    <property type="match status" value="1"/>
</dbReference>
<dbReference type="InterPro" id="IPR036849">
    <property type="entry name" value="Enolase-like_C_sf"/>
</dbReference>
<organism evidence="8 9">
    <name type="scientific">Nocardiopsis ansamitocini</name>
    <dbReference type="NCBI Taxonomy" id="1670832"/>
    <lineage>
        <taxon>Bacteria</taxon>
        <taxon>Bacillati</taxon>
        <taxon>Actinomycetota</taxon>
        <taxon>Actinomycetes</taxon>
        <taxon>Streptosporangiales</taxon>
        <taxon>Nocardiopsidaceae</taxon>
        <taxon>Nocardiopsis</taxon>
    </lineage>
</organism>
<evidence type="ECO:0000256" key="1">
    <source>
        <dbReference type="ARBA" id="ARBA00001968"/>
    </source>
</evidence>
<keyword evidence="3" id="KW-0460">Magnesium</keyword>
<evidence type="ECO:0000256" key="3">
    <source>
        <dbReference type="ARBA" id="ARBA00022842"/>
    </source>
</evidence>
<name>A0A9W6P316_9ACTN</name>
<accession>A0A9W6P316</accession>
<evidence type="ECO:0000259" key="7">
    <source>
        <dbReference type="SMART" id="SM00922"/>
    </source>
</evidence>
<dbReference type="GO" id="GO:0016854">
    <property type="term" value="F:racemase and epimerase activity"/>
    <property type="evidence" value="ECO:0007669"/>
    <property type="project" value="UniProtKB-ARBA"/>
</dbReference>
<proteinExistence type="predicted"/>
<sequence>MARTEPTTLTRVVAVEAALVRLPLAHPRPRHRAERERGRFARHILVRVRDGSGVIGWGEAPGADDAAWHALTERFAPALLEHNWHRPTEVSLAWRSLAPFAAVESALDTACWDLWSRQRGTPLAHALGGSRTAVTTGVTLGRQPSLESLVHEVNRQIGSGCKRIRLEVEPGWDVDVVRAVQEVFPYLVLQVDGRGRYTEAPEHLAALRALDEYGLLAIEQPFAAPDLHAHARLRQELRTPVALDGSIDSLERLDEAIRLEAGSVLNLRVARMGGLTPARRAHDRAADAGWRVWCGSDLETGVGRASIVALASLPGIDLPCEMPGAGARFTRDLVTPSVRPHDGIAAIPLTQPGLGYEVDERAVWGMAVRSTSLTSDGTD</sequence>
<dbReference type="EC" id="4.2.1.113" evidence="5 6"/>
<dbReference type="Pfam" id="PF13378">
    <property type="entry name" value="MR_MLE_C"/>
    <property type="match status" value="1"/>
</dbReference>
<keyword evidence="2" id="KW-0479">Metal-binding</keyword>
<evidence type="ECO:0000256" key="4">
    <source>
        <dbReference type="ARBA" id="ARBA00023239"/>
    </source>
</evidence>
<evidence type="ECO:0000313" key="8">
    <source>
        <dbReference type="EMBL" id="GLU46176.1"/>
    </source>
</evidence>
<dbReference type="InterPro" id="IPR013342">
    <property type="entry name" value="Mandelate_racemase_C"/>
</dbReference>
<dbReference type="RefSeq" id="WP_285757029.1">
    <property type="nucleotide sequence ID" value="NZ_BSQG01000001.1"/>
</dbReference>
<evidence type="ECO:0000256" key="2">
    <source>
        <dbReference type="ARBA" id="ARBA00022723"/>
    </source>
</evidence>
<feature type="domain" description="Mandelate racemase/muconate lactonizing enzyme C-terminal" evidence="7">
    <location>
        <begin position="146"/>
        <end position="240"/>
    </location>
</feature>
<dbReference type="GO" id="GO:0043748">
    <property type="term" value="F:O-succinylbenzoate synthase activity"/>
    <property type="evidence" value="ECO:0007669"/>
    <property type="project" value="UniProtKB-EC"/>
</dbReference>
<dbReference type="InterPro" id="IPR010197">
    <property type="entry name" value="OSBS/NAAAR"/>
</dbReference>
<dbReference type="InterPro" id="IPR013341">
    <property type="entry name" value="Mandelate_racemase_N_dom"/>
</dbReference>